<dbReference type="Gene3D" id="1.10.8.50">
    <property type="match status" value="1"/>
</dbReference>
<comment type="caution">
    <text evidence="3">The sequence shown here is derived from an EMBL/GenBank/DDBJ whole genome shotgun (WGS) entry which is preliminary data.</text>
</comment>
<dbReference type="Proteomes" id="UP000255036">
    <property type="component" value="Unassembled WGS sequence"/>
</dbReference>
<dbReference type="Pfam" id="PF06831">
    <property type="entry name" value="H2TH"/>
    <property type="match status" value="1"/>
</dbReference>
<keyword evidence="4" id="KW-1185">Reference proteome</keyword>
<dbReference type="GO" id="GO:0006284">
    <property type="term" value="P:base-excision repair"/>
    <property type="evidence" value="ECO:0007669"/>
    <property type="project" value="InterPro"/>
</dbReference>
<dbReference type="PANTHER" id="PTHR22993">
    <property type="entry name" value="FORMAMIDOPYRIMIDINE-DNA GLYCOSYLASE"/>
    <property type="match status" value="1"/>
</dbReference>
<gene>
    <name evidence="3" type="ORF">DWV06_04430</name>
</gene>
<dbReference type="RefSeq" id="WP_115480952.1">
    <property type="nucleotide sequence ID" value="NZ_QRCT01000012.1"/>
</dbReference>
<dbReference type="SUPFAM" id="SSF81624">
    <property type="entry name" value="N-terminal domain of MutM-like DNA repair proteins"/>
    <property type="match status" value="1"/>
</dbReference>
<dbReference type="EMBL" id="QRCT01000012">
    <property type="protein sequence ID" value="RDU24720.1"/>
    <property type="molecule type" value="Genomic_DNA"/>
</dbReference>
<dbReference type="OrthoDB" id="9800855at2"/>
<evidence type="ECO:0000313" key="3">
    <source>
        <dbReference type="EMBL" id="RDU24720.1"/>
    </source>
</evidence>
<comment type="similarity">
    <text evidence="1">Belongs to the FPG family.</text>
</comment>
<dbReference type="SUPFAM" id="SSF46946">
    <property type="entry name" value="S13-like H2TH domain"/>
    <property type="match status" value="1"/>
</dbReference>
<dbReference type="SMART" id="SM01232">
    <property type="entry name" value="H2TH"/>
    <property type="match status" value="1"/>
</dbReference>
<dbReference type="InterPro" id="IPR015886">
    <property type="entry name" value="H2TH_FPG"/>
</dbReference>
<dbReference type="Gene3D" id="3.20.190.10">
    <property type="entry name" value="MutM-like, N-terminal"/>
    <property type="match status" value="1"/>
</dbReference>
<keyword evidence="3" id="KW-0540">Nuclease</keyword>
<keyword evidence="3" id="KW-0378">Hydrolase</keyword>
<dbReference type="InterPro" id="IPR010979">
    <property type="entry name" value="Ribosomal_uS13-like_H2TH"/>
</dbReference>
<reference evidence="3 4" key="1">
    <citation type="submission" date="2018-07" db="EMBL/GenBank/DDBJ databases">
        <title>Anaerosacharophilus polymeroproducens gen. nov. sp. nov., an anaerobic bacterium isolated from salt field.</title>
        <authorList>
            <person name="Kim W."/>
            <person name="Yang S.-H."/>
            <person name="Oh J."/>
            <person name="Lee J.-H."/>
            <person name="Kwon K.K."/>
        </authorList>
    </citation>
    <scope>NUCLEOTIDE SEQUENCE [LARGE SCALE GENOMIC DNA]</scope>
    <source>
        <strain evidence="3 4">MCWD5</strain>
    </source>
</reference>
<dbReference type="GO" id="GO:0034039">
    <property type="term" value="F:8-oxo-7,8-dihydroguanine DNA N-glycosylase activity"/>
    <property type="evidence" value="ECO:0007669"/>
    <property type="project" value="TreeGrafter"/>
</dbReference>
<dbReference type="InterPro" id="IPR035937">
    <property type="entry name" value="FPG_N"/>
</dbReference>
<organism evidence="3 4">
    <name type="scientific">Anaerosacchariphilus polymeriproducens</name>
    <dbReference type="NCBI Taxonomy" id="1812858"/>
    <lineage>
        <taxon>Bacteria</taxon>
        <taxon>Bacillati</taxon>
        <taxon>Bacillota</taxon>
        <taxon>Clostridia</taxon>
        <taxon>Lachnospirales</taxon>
        <taxon>Lachnospiraceae</taxon>
        <taxon>Anaerosacchariphilus</taxon>
    </lineage>
</organism>
<dbReference type="GO" id="GO:0003906">
    <property type="term" value="F:DNA-(apurinic or apyrimidinic site) endonuclease activity"/>
    <property type="evidence" value="ECO:0007669"/>
    <property type="project" value="InterPro"/>
</dbReference>
<dbReference type="AlphaFoldDB" id="A0A371AZ14"/>
<protein>
    <submittedName>
        <fullName evidence="3">Endonuclease VIII</fullName>
    </submittedName>
</protein>
<accession>A0A371AZ14</accession>
<dbReference type="GO" id="GO:0008270">
    <property type="term" value="F:zinc ion binding"/>
    <property type="evidence" value="ECO:0007669"/>
    <property type="project" value="InterPro"/>
</dbReference>
<evidence type="ECO:0000313" key="4">
    <source>
        <dbReference type="Proteomes" id="UP000255036"/>
    </source>
</evidence>
<keyword evidence="3" id="KW-0255">Endonuclease</keyword>
<dbReference type="PANTHER" id="PTHR22993:SF9">
    <property type="entry name" value="FORMAMIDOPYRIMIDINE-DNA GLYCOSYLASE"/>
    <property type="match status" value="1"/>
</dbReference>
<name>A0A371AZ14_9FIRM</name>
<evidence type="ECO:0000259" key="2">
    <source>
        <dbReference type="SMART" id="SM01232"/>
    </source>
</evidence>
<dbReference type="GO" id="GO:0003684">
    <property type="term" value="F:damaged DNA binding"/>
    <property type="evidence" value="ECO:0007669"/>
    <property type="project" value="InterPro"/>
</dbReference>
<feature type="domain" description="Formamidopyrimidine-DNA glycosylase H2TH DNA-binding" evidence="2">
    <location>
        <begin position="138"/>
        <end position="228"/>
    </location>
</feature>
<evidence type="ECO:0000256" key="1">
    <source>
        <dbReference type="ARBA" id="ARBA00009409"/>
    </source>
</evidence>
<dbReference type="SUPFAM" id="SSF57716">
    <property type="entry name" value="Glucocorticoid receptor-like (DNA-binding domain)"/>
    <property type="match status" value="1"/>
</dbReference>
<sequence length="274" mass="30988">MLEIPESNTISKQLNQTIKGKKIKKVITNSSPHRFAFYFEDPENYHALLTDKTVDLSKAVGGLIEIVVQDAIILFGDGANIRYFEKGNSIPVKHQLYLEFHDQSSLICTIQMYGGIWVYKEGENDNPYYIAAKERTSPLSSEFNELYFLNLLENTKQKLSLKAFLATEQRVPGLGNGVLQDILFRAGMHPKRKLESLAEEEKSRLYKSVKTTLLEMTQNGGRDTEKDLFGKLGGYRSILSKNTLKSPCPICKGKIVKQNYLGGSIYYCPNCQPN</sequence>
<proteinExistence type="inferred from homology"/>